<dbReference type="PROSITE" id="PS51462">
    <property type="entry name" value="NUDIX"/>
    <property type="match status" value="1"/>
</dbReference>
<organism evidence="3 4">
    <name type="scientific">Eisenbergiella tayi</name>
    <dbReference type="NCBI Taxonomy" id="1432052"/>
    <lineage>
        <taxon>Bacteria</taxon>
        <taxon>Bacillati</taxon>
        <taxon>Bacillota</taxon>
        <taxon>Clostridia</taxon>
        <taxon>Lachnospirales</taxon>
        <taxon>Lachnospiraceae</taxon>
        <taxon>Eisenbergiella</taxon>
    </lineage>
</organism>
<sequence length="167" mass="19141">MEIWDGYWEDGSLANKDLVRGEPIPNGLYHMVCEILVRHIDGDYLLMQRDFRKPNFGGYYEATAGGSALKGEDKITCAKRELFEETGITAISLEEIGRYISHDTIYYQFLCITDCGKTAVSLQEGETAAYRWLTENEYIAFVNSVHMIPIQKIRYADFLKKLGYIQS</sequence>
<dbReference type="Pfam" id="PF00293">
    <property type="entry name" value="NUDIX"/>
    <property type="match status" value="1"/>
</dbReference>
<dbReference type="InterPro" id="IPR000086">
    <property type="entry name" value="NUDIX_hydrolase_dom"/>
</dbReference>
<accession>A0A1E3UE00</accession>
<dbReference type="GO" id="GO:0016787">
    <property type="term" value="F:hydrolase activity"/>
    <property type="evidence" value="ECO:0007669"/>
    <property type="project" value="UniProtKB-KW"/>
</dbReference>
<dbReference type="AlphaFoldDB" id="A0A1E3UE00"/>
<comment type="caution">
    <text evidence="3">The sequence shown here is derived from an EMBL/GenBank/DDBJ whole genome shotgun (WGS) entry which is preliminary data.</text>
</comment>
<dbReference type="OrthoDB" id="9786032at2"/>
<dbReference type="RefSeq" id="WP_069431876.1">
    <property type="nucleotide sequence ID" value="NZ_MEHA01000016.1"/>
</dbReference>
<dbReference type="EMBL" id="MEHA01000016">
    <property type="protein sequence ID" value="ODR48683.1"/>
    <property type="molecule type" value="Genomic_DNA"/>
</dbReference>
<feature type="domain" description="Nudix hydrolase" evidence="2">
    <location>
        <begin position="28"/>
        <end position="161"/>
    </location>
</feature>
<dbReference type="InterPro" id="IPR015797">
    <property type="entry name" value="NUDIX_hydrolase-like_dom_sf"/>
</dbReference>
<name>A0A1E3UE00_9FIRM</name>
<evidence type="ECO:0000313" key="3">
    <source>
        <dbReference type="EMBL" id="ODR48683.1"/>
    </source>
</evidence>
<protein>
    <submittedName>
        <fullName evidence="3">NUDIX hydrolase</fullName>
    </submittedName>
</protein>
<keyword evidence="1 3" id="KW-0378">Hydrolase</keyword>
<dbReference type="PROSITE" id="PS00893">
    <property type="entry name" value="NUDIX_BOX"/>
    <property type="match status" value="1"/>
</dbReference>
<evidence type="ECO:0000256" key="1">
    <source>
        <dbReference type="ARBA" id="ARBA00022801"/>
    </source>
</evidence>
<proteinExistence type="predicted"/>
<evidence type="ECO:0000259" key="2">
    <source>
        <dbReference type="PROSITE" id="PS51462"/>
    </source>
</evidence>
<dbReference type="InterPro" id="IPR020084">
    <property type="entry name" value="NUDIX_hydrolase_CS"/>
</dbReference>
<dbReference type="SUPFAM" id="SSF55811">
    <property type="entry name" value="Nudix"/>
    <property type="match status" value="1"/>
</dbReference>
<reference evidence="3 4" key="1">
    <citation type="submission" date="2016-08" db="EMBL/GenBank/DDBJ databases">
        <authorList>
            <person name="Seilhamer J.J."/>
        </authorList>
    </citation>
    <scope>NUCLEOTIDE SEQUENCE [LARGE SCALE GENOMIC DNA]</scope>
    <source>
        <strain evidence="3 4">NML150140-1</strain>
    </source>
</reference>
<dbReference type="CDD" id="cd04693">
    <property type="entry name" value="NUDIX_Hydrolase"/>
    <property type="match status" value="1"/>
</dbReference>
<gene>
    <name evidence="3" type="ORF">BEI59_20060</name>
</gene>
<dbReference type="Gene3D" id="3.90.79.10">
    <property type="entry name" value="Nucleoside Triphosphate Pyrophosphohydrolase"/>
    <property type="match status" value="1"/>
</dbReference>
<evidence type="ECO:0000313" key="4">
    <source>
        <dbReference type="Proteomes" id="UP000094271"/>
    </source>
</evidence>
<dbReference type="Proteomes" id="UP000094271">
    <property type="component" value="Unassembled WGS sequence"/>
</dbReference>